<dbReference type="Pfam" id="PF00989">
    <property type="entry name" value="PAS"/>
    <property type="match status" value="2"/>
</dbReference>
<name>A0A7Y9J999_9ACTN</name>
<evidence type="ECO:0000259" key="1">
    <source>
        <dbReference type="PROSITE" id="PS50112"/>
    </source>
</evidence>
<dbReference type="CDD" id="cd00130">
    <property type="entry name" value="PAS"/>
    <property type="match status" value="2"/>
</dbReference>
<dbReference type="SUPFAM" id="SSF55785">
    <property type="entry name" value="PYP-like sensor domain (PAS domain)"/>
    <property type="match status" value="2"/>
</dbReference>
<evidence type="ECO:0000313" key="3">
    <source>
        <dbReference type="EMBL" id="NYD40372.1"/>
    </source>
</evidence>
<reference evidence="3 4" key="1">
    <citation type="submission" date="2020-07" db="EMBL/GenBank/DDBJ databases">
        <title>Sequencing the genomes of 1000 actinobacteria strains.</title>
        <authorList>
            <person name="Klenk H.-P."/>
        </authorList>
    </citation>
    <scope>NUCLEOTIDE SEQUENCE [LARGE SCALE GENOMIC DNA]</scope>
    <source>
        <strain evidence="3 4">DSM 21350</strain>
    </source>
</reference>
<accession>A0A7Y9J999</accession>
<evidence type="ECO:0000313" key="4">
    <source>
        <dbReference type="Proteomes" id="UP000535511"/>
    </source>
</evidence>
<dbReference type="AlphaFoldDB" id="A0A7Y9J999"/>
<comment type="caution">
    <text evidence="3">The sequence shown here is derived from an EMBL/GenBank/DDBJ whole genome shotgun (WGS) entry which is preliminary data.</text>
</comment>
<dbReference type="PROSITE" id="PS50112">
    <property type="entry name" value="PAS"/>
    <property type="match status" value="2"/>
</dbReference>
<dbReference type="SUPFAM" id="SSF52172">
    <property type="entry name" value="CheY-like"/>
    <property type="match status" value="1"/>
</dbReference>
<dbReference type="Pfam" id="PF03861">
    <property type="entry name" value="ANTAR"/>
    <property type="match status" value="1"/>
</dbReference>
<dbReference type="GO" id="GO:0003723">
    <property type="term" value="F:RNA binding"/>
    <property type="evidence" value="ECO:0007669"/>
    <property type="project" value="InterPro"/>
</dbReference>
<organism evidence="3 4">
    <name type="scientific">Nocardioides panaciterrulae</name>
    <dbReference type="NCBI Taxonomy" id="661492"/>
    <lineage>
        <taxon>Bacteria</taxon>
        <taxon>Bacillati</taxon>
        <taxon>Actinomycetota</taxon>
        <taxon>Actinomycetes</taxon>
        <taxon>Propionibacteriales</taxon>
        <taxon>Nocardioidaceae</taxon>
        <taxon>Nocardioides</taxon>
    </lineage>
</organism>
<dbReference type="InterPro" id="IPR011006">
    <property type="entry name" value="CheY-like_superfamily"/>
</dbReference>
<dbReference type="Gene3D" id="1.10.10.10">
    <property type="entry name" value="Winged helix-like DNA-binding domain superfamily/Winged helix DNA-binding domain"/>
    <property type="match status" value="1"/>
</dbReference>
<dbReference type="PROSITE" id="PS50921">
    <property type="entry name" value="ANTAR"/>
    <property type="match status" value="1"/>
</dbReference>
<dbReference type="Proteomes" id="UP000535511">
    <property type="component" value="Unassembled WGS sequence"/>
</dbReference>
<keyword evidence="4" id="KW-1185">Reference proteome</keyword>
<protein>
    <submittedName>
        <fullName evidence="3">PAS domain S-box-containing protein</fullName>
    </submittedName>
</protein>
<dbReference type="Gene3D" id="3.30.450.20">
    <property type="entry name" value="PAS domain"/>
    <property type="match status" value="2"/>
</dbReference>
<feature type="domain" description="PAS" evidence="1">
    <location>
        <begin position="114"/>
        <end position="184"/>
    </location>
</feature>
<feature type="domain" description="PAS" evidence="1">
    <location>
        <begin position="17"/>
        <end position="72"/>
    </location>
</feature>
<dbReference type="InterPro" id="IPR000014">
    <property type="entry name" value="PAS"/>
</dbReference>
<gene>
    <name evidence="3" type="ORF">BJZ21_000455</name>
</gene>
<dbReference type="InterPro" id="IPR013767">
    <property type="entry name" value="PAS_fold"/>
</dbReference>
<dbReference type="PANTHER" id="PTHR44757:SF2">
    <property type="entry name" value="BIOFILM ARCHITECTURE MAINTENANCE PROTEIN MBAA"/>
    <property type="match status" value="1"/>
</dbReference>
<dbReference type="InterPro" id="IPR035965">
    <property type="entry name" value="PAS-like_dom_sf"/>
</dbReference>
<dbReference type="PANTHER" id="PTHR44757">
    <property type="entry name" value="DIGUANYLATE CYCLASE DGCP"/>
    <property type="match status" value="1"/>
</dbReference>
<dbReference type="GO" id="GO:0006355">
    <property type="term" value="P:regulation of DNA-templated transcription"/>
    <property type="evidence" value="ECO:0007669"/>
    <property type="project" value="InterPro"/>
</dbReference>
<proteinExistence type="predicted"/>
<dbReference type="InterPro" id="IPR052155">
    <property type="entry name" value="Biofilm_reg_signaling"/>
</dbReference>
<dbReference type="RefSeq" id="WP_179662274.1">
    <property type="nucleotide sequence ID" value="NZ_JACCBG010000001.1"/>
</dbReference>
<dbReference type="SMART" id="SM01012">
    <property type="entry name" value="ANTAR"/>
    <property type="match status" value="1"/>
</dbReference>
<dbReference type="InterPro" id="IPR005561">
    <property type="entry name" value="ANTAR"/>
</dbReference>
<dbReference type="InterPro" id="IPR036388">
    <property type="entry name" value="WH-like_DNA-bd_sf"/>
</dbReference>
<dbReference type="SMART" id="SM00091">
    <property type="entry name" value="PAS"/>
    <property type="match status" value="2"/>
</dbReference>
<dbReference type="NCBIfam" id="TIGR00229">
    <property type="entry name" value="sensory_box"/>
    <property type="match status" value="2"/>
</dbReference>
<sequence length="303" mass="32871">MTTIGAEEQVAALGHAVITTDPDGVILGWNPAAERLYGWAAEDVLGRNIAEVTVPDVSRETAEDIMRALHSGVPWSGGFPARRKDGSIFPALVTDTGIYRDGRLVAIIGISTNLGTALRPLLERSADAALLLRADTTITYSSPAVRLLFGWAEEELIGTSFLAHLHPDDRARLGVVLARVVNEPGPRPAQEVRVRRGTGWAWAEAAFTNFLDDPLVRGVVCNLRRSLAHDAEEEAEQRNERLEAALQSRLTLEQARGFLAGRDGISVHEALARMRGYATDHRMSLDEVADGLLGHVLEVGPPE</sequence>
<feature type="domain" description="ANTAR" evidence="2">
    <location>
        <begin position="232"/>
        <end position="293"/>
    </location>
</feature>
<dbReference type="EMBL" id="JACCBG010000001">
    <property type="protein sequence ID" value="NYD40372.1"/>
    <property type="molecule type" value="Genomic_DNA"/>
</dbReference>
<evidence type="ECO:0000259" key="2">
    <source>
        <dbReference type="PROSITE" id="PS50921"/>
    </source>
</evidence>